<gene>
    <name evidence="1" type="ORF">GCM10008119_05520</name>
</gene>
<organism evidence="1 2">
    <name type="scientific">Pedobacter mendelii</name>
    <dbReference type="NCBI Taxonomy" id="1908240"/>
    <lineage>
        <taxon>Bacteria</taxon>
        <taxon>Pseudomonadati</taxon>
        <taxon>Bacteroidota</taxon>
        <taxon>Sphingobacteriia</taxon>
        <taxon>Sphingobacteriales</taxon>
        <taxon>Sphingobacteriaceae</taxon>
        <taxon>Pedobacter</taxon>
    </lineage>
</organism>
<protein>
    <recommendedName>
        <fullName evidence="3">Auto-transporter adhesin head GIN domain-containing protein</fullName>
    </recommendedName>
</protein>
<evidence type="ECO:0000313" key="1">
    <source>
        <dbReference type="EMBL" id="GGI23009.1"/>
    </source>
</evidence>
<dbReference type="Gene3D" id="2.160.20.120">
    <property type="match status" value="1"/>
</dbReference>
<dbReference type="EMBL" id="BMDJ01000001">
    <property type="protein sequence ID" value="GGI23009.1"/>
    <property type="molecule type" value="Genomic_DNA"/>
</dbReference>
<accession>A0ABQ2BFL3</accession>
<comment type="caution">
    <text evidence="1">The sequence shown here is derived from an EMBL/GenBank/DDBJ whole genome shotgun (WGS) entry which is preliminary data.</text>
</comment>
<evidence type="ECO:0000313" key="2">
    <source>
        <dbReference type="Proteomes" id="UP000645390"/>
    </source>
</evidence>
<reference evidence="2" key="1">
    <citation type="journal article" date="2019" name="Int. J. Syst. Evol. Microbiol.">
        <title>The Global Catalogue of Microorganisms (GCM) 10K type strain sequencing project: providing services to taxonomists for standard genome sequencing and annotation.</title>
        <authorList>
            <consortium name="The Broad Institute Genomics Platform"/>
            <consortium name="The Broad Institute Genome Sequencing Center for Infectious Disease"/>
            <person name="Wu L."/>
            <person name="Ma J."/>
        </authorList>
    </citation>
    <scope>NUCLEOTIDE SEQUENCE [LARGE SCALE GENOMIC DNA]</scope>
    <source>
        <strain evidence="2">CCM 8939</strain>
    </source>
</reference>
<dbReference type="RefSeq" id="WP_188411714.1">
    <property type="nucleotide sequence ID" value="NZ_BMDJ01000001.1"/>
</dbReference>
<sequence length="280" mass="31372">MKTSNKLLISLAISLILIPIIVIAVNVKTNYIQADKLTQNNKNLEDFNIASPNFVLHKLDKSFDKINIIASKKTILKVTIVENPNTGLKISDNEENNTGAFVDKNGVLQISNKNLKDNQTVFLSLVIFSPKINQLSIKDALQLEFHATAKQLNLNLKNLQSMFFQNTKISQLNIIGDNLKNFFQDDNNIDKLYLNLNNSQFKASKVSYKILDIVLTGNSKISIEGDEVNKEKYKIDSLYINTKGKSDLKLENIKVNKSSGNLSDSTTVNMSAAVLKTMFK</sequence>
<keyword evidence="2" id="KW-1185">Reference proteome</keyword>
<evidence type="ECO:0008006" key="3">
    <source>
        <dbReference type="Google" id="ProtNLM"/>
    </source>
</evidence>
<dbReference type="Proteomes" id="UP000645390">
    <property type="component" value="Unassembled WGS sequence"/>
</dbReference>
<name>A0ABQ2BFL3_9SPHI</name>
<proteinExistence type="predicted"/>